<comment type="caution">
    <text evidence="9">The sequence shown here is derived from an EMBL/GenBank/DDBJ whole genome shotgun (WGS) entry which is preliminary data.</text>
</comment>
<dbReference type="PROSITE" id="PS00688">
    <property type="entry name" value="SIGMA54_INTERACT_3"/>
    <property type="match status" value="1"/>
</dbReference>
<name>A0A934RQ77_9BACT</name>
<sequence length="426" mass="46620">MKSRVLIVEDNRSLGLALASATERAGLEPILVGSLAVARERLSKEAFEGILLDLGLPDGNGLELLEGWRWGEIPLVGVVTAHGEIENAIESRKLGVARFLTKPIAFDELDEFLGEVGAPQRDGQEKAEAATTLVGAAPAMQLVFQKTAHASLSREPLVIRGASGTGRTHLARLIANQARGPVRWIHASPERGLEELGSQLSGADTVVIEELLNLDPEAQGELLRFCHEHDEGGLPRLIVTTGEEGLRAGVDAGELAEELYYRLQVLEIHLPKLKERPGDLSALVFHFLGQLDAGGRLKWSERALEKLQQHDWPGNLRELRNVVSFCISVRGQTGTVRREDLPEYLLGESSQAPIQSSPLAECLDGWIEGLNLDEMSYQEIHGQVEGLLLGELLKRFDGKPSRMARALAMNRSTLRKKLRGLQGGDR</sequence>
<dbReference type="InterPro" id="IPR003593">
    <property type="entry name" value="AAA+_ATPase"/>
</dbReference>
<keyword evidence="4" id="KW-0238">DNA-binding</keyword>
<feature type="domain" description="Response regulatory" evidence="8">
    <location>
        <begin position="4"/>
        <end position="117"/>
    </location>
</feature>
<dbReference type="SMART" id="SM00382">
    <property type="entry name" value="AAA"/>
    <property type="match status" value="1"/>
</dbReference>
<evidence type="ECO:0000256" key="1">
    <source>
        <dbReference type="ARBA" id="ARBA00022741"/>
    </source>
</evidence>
<dbReference type="Gene3D" id="3.40.50.2300">
    <property type="match status" value="1"/>
</dbReference>
<evidence type="ECO:0000313" key="9">
    <source>
        <dbReference type="EMBL" id="MBK1833591.1"/>
    </source>
</evidence>
<dbReference type="EMBL" id="JAENIO010000010">
    <property type="protein sequence ID" value="MBK1833591.1"/>
    <property type="molecule type" value="Genomic_DNA"/>
</dbReference>
<dbReference type="RefSeq" id="WP_200391026.1">
    <property type="nucleotide sequence ID" value="NZ_JAENIO010000010.1"/>
</dbReference>
<dbReference type="Pfam" id="PF25601">
    <property type="entry name" value="AAA_lid_14"/>
    <property type="match status" value="1"/>
</dbReference>
<dbReference type="GO" id="GO:0006355">
    <property type="term" value="P:regulation of DNA-templated transcription"/>
    <property type="evidence" value="ECO:0007669"/>
    <property type="project" value="InterPro"/>
</dbReference>
<evidence type="ECO:0000259" key="7">
    <source>
        <dbReference type="PROSITE" id="PS50045"/>
    </source>
</evidence>
<dbReference type="InterPro" id="IPR009057">
    <property type="entry name" value="Homeodomain-like_sf"/>
</dbReference>
<dbReference type="Pfam" id="PF02954">
    <property type="entry name" value="HTH_8"/>
    <property type="match status" value="1"/>
</dbReference>
<dbReference type="PROSITE" id="PS50045">
    <property type="entry name" value="SIGMA54_INTERACT_4"/>
    <property type="match status" value="1"/>
</dbReference>
<evidence type="ECO:0000256" key="4">
    <source>
        <dbReference type="ARBA" id="ARBA00023125"/>
    </source>
</evidence>
<organism evidence="9 10">
    <name type="scientific">Roseibacillus ishigakijimensis</name>
    <dbReference type="NCBI Taxonomy" id="454146"/>
    <lineage>
        <taxon>Bacteria</taxon>
        <taxon>Pseudomonadati</taxon>
        <taxon>Verrucomicrobiota</taxon>
        <taxon>Verrucomicrobiia</taxon>
        <taxon>Verrucomicrobiales</taxon>
        <taxon>Verrucomicrobiaceae</taxon>
        <taxon>Roseibacillus</taxon>
    </lineage>
</organism>
<dbReference type="Proteomes" id="UP000604083">
    <property type="component" value="Unassembled WGS sequence"/>
</dbReference>
<dbReference type="GO" id="GO:0000160">
    <property type="term" value="P:phosphorelay signal transduction system"/>
    <property type="evidence" value="ECO:0007669"/>
    <property type="project" value="InterPro"/>
</dbReference>
<dbReference type="InterPro" id="IPR058031">
    <property type="entry name" value="AAA_lid_NorR"/>
</dbReference>
<evidence type="ECO:0000256" key="5">
    <source>
        <dbReference type="ARBA" id="ARBA00023163"/>
    </source>
</evidence>
<dbReference type="Gene3D" id="1.10.8.60">
    <property type="match status" value="1"/>
</dbReference>
<dbReference type="Gene3D" id="3.40.50.300">
    <property type="entry name" value="P-loop containing nucleotide triphosphate hydrolases"/>
    <property type="match status" value="1"/>
</dbReference>
<proteinExistence type="predicted"/>
<dbReference type="InterPro" id="IPR027417">
    <property type="entry name" value="P-loop_NTPase"/>
</dbReference>
<keyword evidence="10" id="KW-1185">Reference proteome</keyword>
<evidence type="ECO:0000256" key="3">
    <source>
        <dbReference type="ARBA" id="ARBA00023015"/>
    </source>
</evidence>
<dbReference type="Pfam" id="PF00072">
    <property type="entry name" value="Response_reg"/>
    <property type="match status" value="1"/>
</dbReference>
<protein>
    <submittedName>
        <fullName evidence="9">Sigma-54-dependent Fis family transcriptional regulator</fullName>
    </submittedName>
</protein>
<dbReference type="Gene3D" id="1.10.10.60">
    <property type="entry name" value="Homeodomain-like"/>
    <property type="match status" value="1"/>
</dbReference>
<dbReference type="AlphaFoldDB" id="A0A934RQ77"/>
<dbReference type="InterPro" id="IPR002197">
    <property type="entry name" value="HTH_Fis"/>
</dbReference>
<dbReference type="GO" id="GO:0005524">
    <property type="term" value="F:ATP binding"/>
    <property type="evidence" value="ECO:0007669"/>
    <property type="project" value="UniProtKB-KW"/>
</dbReference>
<gene>
    <name evidence="9" type="ORF">JIN78_05910</name>
</gene>
<dbReference type="SUPFAM" id="SSF52172">
    <property type="entry name" value="CheY-like"/>
    <property type="match status" value="1"/>
</dbReference>
<dbReference type="SUPFAM" id="SSF46689">
    <property type="entry name" value="Homeodomain-like"/>
    <property type="match status" value="1"/>
</dbReference>
<dbReference type="GO" id="GO:0043565">
    <property type="term" value="F:sequence-specific DNA binding"/>
    <property type="evidence" value="ECO:0007669"/>
    <property type="project" value="InterPro"/>
</dbReference>
<dbReference type="PANTHER" id="PTHR32071">
    <property type="entry name" value="TRANSCRIPTIONAL REGULATORY PROTEIN"/>
    <property type="match status" value="1"/>
</dbReference>
<evidence type="ECO:0000256" key="6">
    <source>
        <dbReference type="PROSITE-ProRule" id="PRU00169"/>
    </source>
</evidence>
<dbReference type="InterPro" id="IPR001789">
    <property type="entry name" value="Sig_transdc_resp-reg_receiver"/>
</dbReference>
<dbReference type="InterPro" id="IPR025944">
    <property type="entry name" value="Sigma_54_int_dom_CS"/>
</dbReference>
<dbReference type="SUPFAM" id="SSF52540">
    <property type="entry name" value="P-loop containing nucleoside triphosphate hydrolases"/>
    <property type="match status" value="1"/>
</dbReference>
<keyword evidence="2" id="KW-0067">ATP-binding</keyword>
<keyword evidence="3" id="KW-0805">Transcription regulation</keyword>
<evidence type="ECO:0000259" key="8">
    <source>
        <dbReference type="PROSITE" id="PS50110"/>
    </source>
</evidence>
<evidence type="ECO:0000256" key="2">
    <source>
        <dbReference type="ARBA" id="ARBA00022840"/>
    </source>
</evidence>
<dbReference type="InterPro" id="IPR011006">
    <property type="entry name" value="CheY-like_superfamily"/>
</dbReference>
<accession>A0A934RQ77</accession>
<dbReference type="SMART" id="SM00448">
    <property type="entry name" value="REC"/>
    <property type="match status" value="1"/>
</dbReference>
<feature type="domain" description="Sigma-54 factor interaction" evidence="7">
    <location>
        <begin position="133"/>
        <end position="328"/>
    </location>
</feature>
<keyword evidence="5" id="KW-0804">Transcription</keyword>
<dbReference type="Pfam" id="PF14532">
    <property type="entry name" value="Sigma54_activ_2"/>
    <property type="match status" value="1"/>
</dbReference>
<reference evidence="9" key="1">
    <citation type="submission" date="2021-01" db="EMBL/GenBank/DDBJ databases">
        <title>Modified the classification status of verrucomicrobia.</title>
        <authorList>
            <person name="Feng X."/>
        </authorList>
    </citation>
    <scope>NUCLEOTIDE SEQUENCE</scope>
    <source>
        <strain evidence="9">KCTC 12986</strain>
    </source>
</reference>
<keyword evidence="6" id="KW-0597">Phosphoprotein</keyword>
<feature type="modified residue" description="4-aspartylphosphate" evidence="6">
    <location>
        <position position="53"/>
    </location>
</feature>
<dbReference type="PANTHER" id="PTHR32071:SF117">
    <property type="entry name" value="PTS-DEPENDENT DIHYDROXYACETONE KINASE OPERON REGULATORY PROTEIN-RELATED"/>
    <property type="match status" value="1"/>
</dbReference>
<dbReference type="InterPro" id="IPR002078">
    <property type="entry name" value="Sigma_54_int"/>
</dbReference>
<evidence type="ECO:0000313" key="10">
    <source>
        <dbReference type="Proteomes" id="UP000604083"/>
    </source>
</evidence>
<keyword evidence="1" id="KW-0547">Nucleotide-binding</keyword>
<dbReference type="PROSITE" id="PS50110">
    <property type="entry name" value="RESPONSE_REGULATORY"/>
    <property type="match status" value="1"/>
</dbReference>
<dbReference type="CDD" id="cd00156">
    <property type="entry name" value="REC"/>
    <property type="match status" value="1"/>
</dbReference>